<evidence type="ECO:0000256" key="4">
    <source>
        <dbReference type="ARBA" id="ARBA00022679"/>
    </source>
</evidence>
<evidence type="ECO:0000256" key="6">
    <source>
        <dbReference type="ARBA" id="ARBA00037281"/>
    </source>
</evidence>
<evidence type="ECO:0000313" key="11">
    <source>
        <dbReference type="EMBL" id="AZG46859.1"/>
    </source>
</evidence>
<comment type="pathway">
    <text evidence="7">Carotenoid biosynthesis; staphyloxanthin biosynthesis; staphyloxanthin from farnesyl diphosphate: step 4/5.</text>
</comment>
<dbReference type="Gene3D" id="3.90.550.10">
    <property type="entry name" value="Spore Coat Polysaccharide Biosynthesis Protein SpsA, Chain A"/>
    <property type="match status" value="1"/>
</dbReference>
<evidence type="ECO:0000256" key="7">
    <source>
        <dbReference type="ARBA" id="ARBA00037904"/>
    </source>
</evidence>
<dbReference type="PANTHER" id="PTHR43646:SF2">
    <property type="entry name" value="GLYCOSYLTRANSFERASE 2-LIKE DOMAIN-CONTAINING PROTEIN"/>
    <property type="match status" value="1"/>
</dbReference>
<evidence type="ECO:0000256" key="2">
    <source>
        <dbReference type="ARBA" id="ARBA00022475"/>
    </source>
</evidence>
<dbReference type="EMBL" id="CP033972">
    <property type="protein sequence ID" value="AZG46859.1"/>
    <property type="molecule type" value="Genomic_DNA"/>
</dbReference>
<dbReference type="KEGG" id="gom:D7316_03464"/>
<keyword evidence="12" id="KW-1185">Reference proteome</keyword>
<sequence length="251" mass="27262">MSVSPVVHADRRAIDRVVVVVPAHNEEELLPACLAALGIAADRVDVQVETVVVLDACTDATRHVVPPEVITIACATQSVGAARRAGFARHLDPATDGATWFATTDADSEVPADWLVTHLSSAAAGHDAFVGTIAPKSWDSWSAHTRELFDERYVTDDDHHHVHGANLGIRADWYRRIGGFSARTGDEDVELVRRLHAIRARVDRSARSPVLTSTRPDGRTDDGFAAYLRGLERQGRTAAASHRSRLTEGSR</sequence>
<dbReference type="GO" id="GO:0005886">
    <property type="term" value="C:plasma membrane"/>
    <property type="evidence" value="ECO:0007669"/>
    <property type="project" value="UniProtKB-SubCell"/>
</dbReference>
<keyword evidence="4" id="KW-0808">Transferase</keyword>
<protein>
    <recommendedName>
        <fullName evidence="9">4,4'-diaponeurosporenoate glycosyltransferase</fullName>
    </recommendedName>
</protein>
<evidence type="ECO:0000256" key="9">
    <source>
        <dbReference type="ARBA" id="ARBA00040345"/>
    </source>
</evidence>
<evidence type="ECO:0000256" key="1">
    <source>
        <dbReference type="ARBA" id="ARBA00004236"/>
    </source>
</evidence>
<evidence type="ECO:0000256" key="5">
    <source>
        <dbReference type="ARBA" id="ARBA00023136"/>
    </source>
</evidence>
<reference evidence="11 12" key="1">
    <citation type="submission" date="2018-11" db="EMBL/GenBank/DDBJ databases">
        <title>Gordonia insulae sp. nov., isolated from an island soil.</title>
        <authorList>
            <person name="Kim Y.S."/>
            <person name="Kim S.B."/>
        </authorList>
    </citation>
    <scope>NUCLEOTIDE SEQUENCE [LARGE SCALE GENOMIC DNA]</scope>
    <source>
        <strain evidence="11 12">MMS17-SY073</strain>
    </source>
</reference>
<gene>
    <name evidence="11" type="ORF">D7316_03464</name>
</gene>
<comment type="function">
    <text evidence="6">Catalyzes the glycosylation of 4,4'-diaponeurosporenoate, i.e. the esterification of glucose at the C1'' position with the carboxyl group of 4,4'-diaponeurosporenic acid, to form glycosyl-4,4'-diaponeurosporenoate. This is a step in the biosynthesis of staphyloxanthin, an orange pigment present in most staphylococci strains.</text>
</comment>
<dbReference type="Pfam" id="PF00535">
    <property type="entry name" value="Glycos_transf_2"/>
    <property type="match status" value="1"/>
</dbReference>
<organism evidence="11 12">
    <name type="scientific">Gordonia insulae</name>
    <dbReference type="NCBI Taxonomy" id="2420509"/>
    <lineage>
        <taxon>Bacteria</taxon>
        <taxon>Bacillati</taxon>
        <taxon>Actinomycetota</taxon>
        <taxon>Actinomycetes</taxon>
        <taxon>Mycobacteriales</taxon>
        <taxon>Gordoniaceae</taxon>
        <taxon>Gordonia</taxon>
    </lineage>
</organism>
<keyword evidence="5" id="KW-0472">Membrane</keyword>
<proteinExistence type="inferred from homology"/>
<evidence type="ECO:0000256" key="3">
    <source>
        <dbReference type="ARBA" id="ARBA00022676"/>
    </source>
</evidence>
<evidence type="ECO:0000259" key="10">
    <source>
        <dbReference type="Pfam" id="PF00535"/>
    </source>
</evidence>
<dbReference type="GO" id="GO:0016757">
    <property type="term" value="F:glycosyltransferase activity"/>
    <property type="evidence" value="ECO:0007669"/>
    <property type="project" value="UniProtKB-KW"/>
</dbReference>
<dbReference type="RefSeq" id="WP_197718254.1">
    <property type="nucleotide sequence ID" value="NZ_CP033972.1"/>
</dbReference>
<dbReference type="InterPro" id="IPR029044">
    <property type="entry name" value="Nucleotide-diphossugar_trans"/>
</dbReference>
<dbReference type="InterPro" id="IPR001173">
    <property type="entry name" value="Glyco_trans_2-like"/>
</dbReference>
<comment type="subcellular location">
    <subcellularLocation>
        <location evidence="1">Cell membrane</location>
    </subcellularLocation>
</comment>
<feature type="domain" description="Glycosyltransferase 2-like" evidence="10">
    <location>
        <begin position="19"/>
        <end position="177"/>
    </location>
</feature>
<dbReference type="AlphaFoldDB" id="A0A3G8JQS1"/>
<keyword evidence="3" id="KW-0328">Glycosyltransferase</keyword>
<dbReference type="SUPFAM" id="SSF53448">
    <property type="entry name" value="Nucleotide-diphospho-sugar transferases"/>
    <property type="match status" value="1"/>
</dbReference>
<keyword evidence="2" id="KW-1003">Cell membrane</keyword>
<evidence type="ECO:0000313" key="12">
    <source>
        <dbReference type="Proteomes" id="UP000271469"/>
    </source>
</evidence>
<dbReference type="PANTHER" id="PTHR43646">
    <property type="entry name" value="GLYCOSYLTRANSFERASE"/>
    <property type="match status" value="1"/>
</dbReference>
<evidence type="ECO:0000256" key="8">
    <source>
        <dbReference type="ARBA" id="ARBA00038120"/>
    </source>
</evidence>
<name>A0A3G8JQS1_9ACTN</name>
<comment type="similarity">
    <text evidence="8">Belongs to the glycosyltransferase 2 family. CrtQ subfamily.</text>
</comment>
<dbReference type="Proteomes" id="UP000271469">
    <property type="component" value="Chromosome"/>
</dbReference>
<accession>A0A3G8JQS1</accession>